<sequence>MALWREIFVLLNTQRAPRFNPELELLCLFMDPLHSQVSSSSQKNIQVWGLAKTHFAVVNQLPPLYGVIHFSPDQ</sequence>
<proteinExistence type="predicted"/>
<name>A0A8J4U7Z5_CLAMG</name>
<feature type="non-terminal residue" evidence="1">
    <location>
        <position position="74"/>
    </location>
</feature>
<reference evidence="1" key="1">
    <citation type="submission" date="2020-07" db="EMBL/GenBank/DDBJ databases">
        <title>Clarias magur genome sequencing, assembly and annotation.</title>
        <authorList>
            <person name="Kushwaha B."/>
            <person name="Kumar R."/>
            <person name="Das P."/>
            <person name="Joshi C.G."/>
            <person name="Kumar D."/>
            <person name="Nagpure N.S."/>
            <person name="Pandey M."/>
            <person name="Agarwal S."/>
            <person name="Srivastava S."/>
            <person name="Singh M."/>
            <person name="Sahoo L."/>
            <person name="Jayasankar P."/>
            <person name="Meher P.K."/>
            <person name="Koringa P.G."/>
            <person name="Iquebal M.A."/>
            <person name="Das S.P."/>
            <person name="Bit A."/>
            <person name="Patnaik S."/>
            <person name="Patel N."/>
            <person name="Shah T.M."/>
            <person name="Hinsu A."/>
            <person name="Jena J.K."/>
        </authorList>
    </citation>
    <scope>NUCLEOTIDE SEQUENCE</scope>
    <source>
        <strain evidence="1">CIFAMagur01</strain>
        <tissue evidence="1">Testis</tissue>
    </source>
</reference>
<comment type="caution">
    <text evidence="1">The sequence shown here is derived from an EMBL/GenBank/DDBJ whole genome shotgun (WGS) entry which is preliminary data.</text>
</comment>
<organism evidence="1 2">
    <name type="scientific">Clarias magur</name>
    <name type="common">Asian catfish</name>
    <name type="synonym">Macropteronotus magur</name>
    <dbReference type="NCBI Taxonomy" id="1594786"/>
    <lineage>
        <taxon>Eukaryota</taxon>
        <taxon>Metazoa</taxon>
        <taxon>Chordata</taxon>
        <taxon>Craniata</taxon>
        <taxon>Vertebrata</taxon>
        <taxon>Euteleostomi</taxon>
        <taxon>Actinopterygii</taxon>
        <taxon>Neopterygii</taxon>
        <taxon>Teleostei</taxon>
        <taxon>Ostariophysi</taxon>
        <taxon>Siluriformes</taxon>
        <taxon>Clariidae</taxon>
        <taxon>Clarias</taxon>
    </lineage>
</organism>
<dbReference type="AlphaFoldDB" id="A0A8J4U7Z5"/>
<dbReference type="EMBL" id="QNUK01000108">
    <property type="protein sequence ID" value="KAF5901643.1"/>
    <property type="molecule type" value="Genomic_DNA"/>
</dbReference>
<accession>A0A8J4U7Z5</accession>
<keyword evidence="2" id="KW-1185">Reference proteome</keyword>
<evidence type="ECO:0000313" key="1">
    <source>
        <dbReference type="EMBL" id="KAF5901643.1"/>
    </source>
</evidence>
<gene>
    <name evidence="1" type="ORF">DAT39_008648</name>
</gene>
<dbReference type="Proteomes" id="UP000727407">
    <property type="component" value="Unassembled WGS sequence"/>
</dbReference>
<evidence type="ECO:0000313" key="2">
    <source>
        <dbReference type="Proteomes" id="UP000727407"/>
    </source>
</evidence>
<protein>
    <submittedName>
        <fullName evidence="1">Uncharacterized protein</fullName>
    </submittedName>
</protein>